<accession>A0A6N6JPB5</accession>
<name>A0A6N6JPB5_9RHOB</name>
<gene>
    <name evidence="1" type="ORF">KIN_43960</name>
</gene>
<dbReference type="Proteomes" id="UP000436822">
    <property type="component" value="Unassembled WGS sequence"/>
</dbReference>
<protein>
    <recommendedName>
        <fullName evidence="3">AAA domain-containing protein</fullName>
    </recommendedName>
</protein>
<dbReference type="EMBL" id="BLJE01000011">
    <property type="protein sequence ID" value="GFE67322.1"/>
    <property type="molecule type" value="Genomic_DNA"/>
</dbReference>
<sequence length="234" mass="26795">MTLNGLVTWKMLGSSTLIELGFPIKVPQNANQDVIWNLVAKHAQEHGVVCIHYDECQHIFKDKSAEAQNILIDSFKSLLKKPSWPLMLIFSGVDELREFIMREEQLRYLVKTVTYHEIDPSSEEDLLELNRLCFAYADRVEVDFTDLSNSDFFRRLAFACSNRWGLVINLIFDALVEAAGAKEASITSAHFCRAFTETQELSPRMSPFSINEYDKYFDGEAILSAWLRKGKDAL</sequence>
<proteinExistence type="predicted"/>
<comment type="caution">
    <text evidence="1">The sequence shown here is derived from an EMBL/GenBank/DDBJ whole genome shotgun (WGS) entry which is preliminary data.</text>
</comment>
<keyword evidence="2" id="KW-1185">Reference proteome</keyword>
<reference evidence="1 2" key="1">
    <citation type="submission" date="2019-12" db="EMBL/GenBank/DDBJ databases">
        <title>Litoreibacter badius sp. nov., a novel bacteriochlorophyll a-containing bacterium in the genus Litoreibacter.</title>
        <authorList>
            <person name="Kanamuro M."/>
            <person name="Takabe Y."/>
            <person name="Mori K."/>
            <person name="Takaichi S."/>
            <person name="Hanada S."/>
        </authorList>
    </citation>
    <scope>NUCLEOTIDE SEQUENCE [LARGE SCALE GENOMIC DNA]</scope>
    <source>
        <strain evidence="1 2">K6</strain>
    </source>
</reference>
<evidence type="ECO:0000313" key="1">
    <source>
        <dbReference type="EMBL" id="GFE67322.1"/>
    </source>
</evidence>
<evidence type="ECO:0008006" key="3">
    <source>
        <dbReference type="Google" id="ProtNLM"/>
    </source>
</evidence>
<organism evidence="1 2">
    <name type="scientific">Litoreibacter roseus</name>
    <dbReference type="NCBI Taxonomy" id="2601869"/>
    <lineage>
        <taxon>Bacteria</taxon>
        <taxon>Pseudomonadati</taxon>
        <taxon>Pseudomonadota</taxon>
        <taxon>Alphaproteobacteria</taxon>
        <taxon>Rhodobacterales</taxon>
        <taxon>Roseobacteraceae</taxon>
        <taxon>Litoreibacter</taxon>
    </lineage>
</organism>
<evidence type="ECO:0000313" key="2">
    <source>
        <dbReference type="Proteomes" id="UP000436822"/>
    </source>
</evidence>
<dbReference type="AlphaFoldDB" id="A0A6N6JPB5"/>